<keyword evidence="2" id="KW-1185">Reference proteome</keyword>
<protein>
    <submittedName>
        <fullName evidence="1">Uncharacterized protein</fullName>
    </submittedName>
</protein>
<evidence type="ECO:0000313" key="2">
    <source>
        <dbReference type="Proteomes" id="UP000619376"/>
    </source>
</evidence>
<gene>
    <name evidence="1" type="ORF">GCM10017781_40880</name>
</gene>
<reference evidence="2" key="1">
    <citation type="journal article" date="2019" name="Int. J. Syst. Evol. Microbiol.">
        <title>The Global Catalogue of Microorganisms (GCM) 10K type strain sequencing project: providing services to taxonomists for standard genome sequencing and annotation.</title>
        <authorList>
            <consortium name="The Broad Institute Genomics Platform"/>
            <consortium name="The Broad Institute Genome Sequencing Center for Infectious Disease"/>
            <person name="Wu L."/>
            <person name="Ma J."/>
        </authorList>
    </citation>
    <scope>NUCLEOTIDE SEQUENCE [LARGE SCALE GENOMIC DNA]</scope>
    <source>
        <strain evidence="2">CGMCC 1.18437</strain>
    </source>
</reference>
<dbReference type="EMBL" id="BNAJ01000014">
    <property type="protein sequence ID" value="GHF60508.1"/>
    <property type="molecule type" value="Genomic_DNA"/>
</dbReference>
<proteinExistence type="predicted"/>
<name>A0ABQ3JSX0_9DEIO</name>
<comment type="caution">
    <text evidence="1">The sequence shown here is derived from an EMBL/GenBank/DDBJ whole genome shotgun (WGS) entry which is preliminary data.</text>
</comment>
<accession>A0ABQ3JSX0</accession>
<sequence length="345" mass="36674">MSVATPPRLLAYLRRATLGLPRHRRQELWDELEDHLLTRSRHLQASGHSPDAALGQALTELGAPTRVSVGMGRVFQVRPLTFALGLLMASATLLALRPAPAPEVLNVPSPLAAFQDCAGALPSCLTSTPGDVWLQPEEVAAALKRQGVQASVNKNGEVIIIWQEKQITVPTFLTAGGQPFVGAATLTGVLMQVEPRLRVWGYNRMPILQAGSVSLTLSPAQGQMTSAAYYRSLGRVLVGKWMAGVTVKPSSSSDPLHRLTTALAPGEVVMLVTRNADGSVAFDVTPVGTNGRVRLHSPHAQLTLVTTVGELRPTSDPLIPALLVRLTNVPLGTPAPDTVPADLQP</sequence>
<dbReference type="NCBIfam" id="NF038403">
    <property type="entry name" value="perm_prefix_1"/>
    <property type="match status" value="1"/>
</dbReference>
<evidence type="ECO:0000313" key="1">
    <source>
        <dbReference type="EMBL" id="GHF60508.1"/>
    </source>
</evidence>
<dbReference type="Proteomes" id="UP000619376">
    <property type="component" value="Unassembled WGS sequence"/>
</dbReference>
<dbReference type="InterPro" id="IPR047928">
    <property type="entry name" value="Perm_prefix_1"/>
</dbReference>
<organism evidence="1 2">
    <name type="scientific">Deinococcus metalli</name>
    <dbReference type="NCBI Taxonomy" id="1141878"/>
    <lineage>
        <taxon>Bacteria</taxon>
        <taxon>Thermotogati</taxon>
        <taxon>Deinococcota</taxon>
        <taxon>Deinococci</taxon>
        <taxon>Deinococcales</taxon>
        <taxon>Deinococcaceae</taxon>
        <taxon>Deinococcus</taxon>
    </lineage>
</organism>